<keyword evidence="5" id="KW-0862">Zinc</keyword>
<dbReference type="EMBL" id="QFNN01000035">
    <property type="protein sequence ID" value="PZO90132.1"/>
    <property type="molecule type" value="Genomic_DNA"/>
</dbReference>
<gene>
    <name evidence="10" type="ORF">DI623_07735</name>
</gene>
<keyword evidence="2" id="KW-0645">Protease</keyword>
<keyword evidence="3" id="KW-0479">Metal-binding</keyword>
<evidence type="ECO:0000256" key="4">
    <source>
        <dbReference type="ARBA" id="ARBA00022801"/>
    </source>
</evidence>
<dbReference type="CDD" id="cd14840">
    <property type="entry name" value="D-Ala-D-Ala_dipeptidase_Aad"/>
    <property type="match status" value="1"/>
</dbReference>
<dbReference type="Pfam" id="PF01427">
    <property type="entry name" value="Peptidase_M15"/>
    <property type="match status" value="1"/>
</dbReference>
<evidence type="ECO:0000256" key="3">
    <source>
        <dbReference type="ARBA" id="ARBA00022723"/>
    </source>
</evidence>
<evidence type="ECO:0000259" key="9">
    <source>
        <dbReference type="Pfam" id="PF00144"/>
    </source>
</evidence>
<evidence type="ECO:0000313" key="11">
    <source>
        <dbReference type="Proteomes" id="UP000249066"/>
    </source>
</evidence>
<dbReference type="GO" id="GO:0006508">
    <property type="term" value="P:proteolysis"/>
    <property type="evidence" value="ECO:0007669"/>
    <property type="project" value="UniProtKB-KW"/>
</dbReference>
<comment type="catalytic activity">
    <reaction evidence="1">
        <text>D-alanyl-D-alanine + H2O = 2 D-alanine</text>
        <dbReference type="Rhea" id="RHEA:20661"/>
        <dbReference type="ChEBI" id="CHEBI:15377"/>
        <dbReference type="ChEBI" id="CHEBI:57416"/>
        <dbReference type="ChEBI" id="CHEBI:57822"/>
        <dbReference type="EC" id="3.4.13.22"/>
    </reaction>
</comment>
<dbReference type="InterPro" id="IPR009045">
    <property type="entry name" value="Zn_M74/Hedgehog-like"/>
</dbReference>
<protein>
    <submittedName>
        <fullName evidence="10">Serine hydrolase</fullName>
    </submittedName>
</protein>
<proteinExistence type="inferred from homology"/>
<dbReference type="HAMAP" id="MF_01924">
    <property type="entry name" value="A_A_dipeptidase"/>
    <property type="match status" value="1"/>
</dbReference>
<evidence type="ECO:0000256" key="7">
    <source>
        <dbReference type="ARBA" id="ARBA00023049"/>
    </source>
</evidence>
<name>A0A2W5AA55_9SPHN</name>
<dbReference type="AlphaFoldDB" id="A0A2W5AA55"/>
<dbReference type="SUPFAM" id="SSF56601">
    <property type="entry name" value="beta-lactamase/transpeptidase-like"/>
    <property type="match status" value="1"/>
</dbReference>
<dbReference type="Gene3D" id="3.40.710.10">
    <property type="entry name" value="DD-peptidase/beta-lactamase superfamily"/>
    <property type="match status" value="1"/>
</dbReference>
<reference evidence="10 11" key="1">
    <citation type="submission" date="2017-08" db="EMBL/GenBank/DDBJ databases">
        <title>Infants hospitalized years apart are colonized by the same room-sourced microbial strains.</title>
        <authorList>
            <person name="Brooks B."/>
            <person name="Olm M.R."/>
            <person name="Firek B.A."/>
            <person name="Baker R."/>
            <person name="Thomas B.C."/>
            <person name="Morowitz M.J."/>
            <person name="Banfield J.F."/>
        </authorList>
    </citation>
    <scope>NUCLEOTIDE SEQUENCE [LARGE SCALE GENOMIC DNA]</scope>
    <source>
        <strain evidence="10">S2_018_000_R2_101</strain>
    </source>
</reference>
<dbReference type="Gene3D" id="3.30.1380.10">
    <property type="match status" value="1"/>
</dbReference>
<comment type="caution">
    <text evidence="10">The sequence shown here is derived from an EMBL/GenBank/DDBJ whole genome shotgun (WGS) entry which is preliminary data.</text>
</comment>
<keyword evidence="6" id="KW-0224">Dipeptidase</keyword>
<dbReference type="PANTHER" id="PTHR43126:SF1">
    <property type="entry name" value="D-ALANYL-D-ALANINE DIPEPTIDASE"/>
    <property type="match status" value="1"/>
</dbReference>
<keyword evidence="7" id="KW-0482">Metalloprotease</keyword>
<evidence type="ECO:0000256" key="5">
    <source>
        <dbReference type="ARBA" id="ARBA00022833"/>
    </source>
</evidence>
<evidence type="ECO:0000256" key="1">
    <source>
        <dbReference type="ARBA" id="ARBA00001362"/>
    </source>
</evidence>
<keyword evidence="4 10" id="KW-0378">Hydrolase</keyword>
<feature type="non-terminal residue" evidence="10">
    <location>
        <position position="1"/>
    </location>
</feature>
<dbReference type="Proteomes" id="UP000249066">
    <property type="component" value="Unassembled WGS sequence"/>
</dbReference>
<organism evidence="10 11">
    <name type="scientific">Sphingomonas sanxanigenens</name>
    <dbReference type="NCBI Taxonomy" id="397260"/>
    <lineage>
        <taxon>Bacteria</taxon>
        <taxon>Pseudomonadati</taxon>
        <taxon>Pseudomonadota</taxon>
        <taxon>Alphaproteobacteria</taxon>
        <taxon>Sphingomonadales</taxon>
        <taxon>Sphingomonadaceae</taxon>
        <taxon>Sphingomonas</taxon>
    </lineage>
</organism>
<dbReference type="GO" id="GO:0046872">
    <property type="term" value="F:metal ion binding"/>
    <property type="evidence" value="ECO:0007669"/>
    <property type="project" value="UniProtKB-KW"/>
</dbReference>
<dbReference type="GO" id="GO:0071555">
    <property type="term" value="P:cell wall organization"/>
    <property type="evidence" value="ECO:0007669"/>
    <property type="project" value="UniProtKB-KW"/>
</dbReference>
<dbReference type="InterPro" id="IPR000755">
    <property type="entry name" value="A_A_dipeptidase"/>
</dbReference>
<dbReference type="SUPFAM" id="SSF55166">
    <property type="entry name" value="Hedgehog/DD-peptidase"/>
    <property type="match status" value="1"/>
</dbReference>
<evidence type="ECO:0000256" key="8">
    <source>
        <dbReference type="ARBA" id="ARBA00023316"/>
    </source>
</evidence>
<accession>A0A2W5AA55</accession>
<keyword evidence="8" id="KW-0961">Cell wall biogenesis/degradation</keyword>
<dbReference type="GO" id="GO:0160237">
    <property type="term" value="F:D-Ala-D-Ala dipeptidase activity"/>
    <property type="evidence" value="ECO:0007669"/>
    <property type="project" value="UniProtKB-EC"/>
</dbReference>
<dbReference type="GO" id="GO:0008237">
    <property type="term" value="F:metallopeptidase activity"/>
    <property type="evidence" value="ECO:0007669"/>
    <property type="project" value="UniProtKB-KW"/>
</dbReference>
<dbReference type="InterPro" id="IPR001466">
    <property type="entry name" value="Beta-lactam-related"/>
</dbReference>
<feature type="domain" description="Beta-lactamase-related" evidence="9">
    <location>
        <begin position="4"/>
        <end position="66"/>
    </location>
</feature>
<evidence type="ECO:0000256" key="2">
    <source>
        <dbReference type="ARBA" id="ARBA00022670"/>
    </source>
</evidence>
<evidence type="ECO:0000313" key="10">
    <source>
        <dbReference type="EMBL" id="PZO90132.1"/>
    </source>
</evidence>
<evidence type="ECO:0000256" key="6">
    <source>
        <dbReference type="ARBA" id="ARBA00022997"/>
    </source>
</evidence>
<dbReference type="Pfam" id="PF00144">
    <property type="entry name" value="Beta-lactamase"/>
    <property type="match status" value="1"/>
</dbReference>
<sequence length="484" mass="53237">PTNNGPRSFGLGFIVTDLDGQRMVGHSGAVYGFSTELRLLPDAGIGVVVFSTVDSGVTAGKLARYALKAWAAARGGVALPAYARSAPVTGDEAKRLSGWYSNGKASVGARIYQAQLAVDGPEIAGMVRKQGDKYLIEDVQTLDDRIAFAPDGSWIDLAGVRYARAVQAEPPLPAPDFAALVGEYGWPHNVLRIYERDGRPFIRIEWVDYRPLDRVDADDYAFPRDRGLYPLESLHFQRDASGRATAVSFNGIVWPRRDFGAEAQALVRQGVNGDISTLRKAALAASPPAEAPKPRKSDLVALNALDPSIKLEIRYAMDTNFLGVPVYESSGAFMQKPAAESVARASAALHARGYGLLIHDAYRPWYVTRIFWDATPPDRHQFVADPSQGSRHNRGAAVDLTLYALATGKAVEMTGRYDEFSDRSYSNYVGGTDHERWLREVLRAAMESNGFAVYPEEWWHFDFGAWADYPIGNATFEQLRRKAN</sequence>
<dbReference type="InterPro" id="IPR012338">
    <property type="entry name" value="Beta-lactam/transpept-like"/>
</dbReference>
<dbReference type="PANTHER" id="PTHR43126">
    <property type="entry name" value="D-ALANYL-D-ALANINE DIPEPTIDASE"/>
    <property type="match status" value="1"/>
</dbReference>